<feature type="compositionally biased region" description="Basic and acidic residues" evidence="1">
    <location>
        <begin position="47"/>
        <end position="71"/>
    </location>
</feature>
<organism evidence="2 3">
    <name type="scientific">Aphis craccivora</name>
    <name type="common">Cowpea aphid</name>
    <dbReference type="NCBI Taxonomy" id="307492"/>
    <lineage>
        <taxon>Eukaryota</taxon>
        <taxon>Metazoa</taxon>
        <taxon>Ecdysozoa</taxon>
        <taxon>Arthropoda</taxon>
        <taxon>Hexapoda</taxon>
        <taxon>Insecta</taxon>
        <taxon>Pterygota</taxon>
        <taxon>Neoptera</taxon>
        <taxon>Paraneoptera</taxon>
        <taxon>Hemiptera</taxon>
        <taxon>Sternorrhyncha</taxon>
        <taxon>Aphidomorpha</taxon>
        <taxon>Aphidoidea</taxon>
        <taxon>Aphididae</taxon>
        <taxon>Aphidini</taxon>
        <taxon>Aphis</taxon>
        <taxon>Aphis</taxon>
    </lineage>
</organism>
<sequence>MALKLATGLAIFQDFSIISASADGRAADFVLEIKCPINHKTLTTDDTDSRQPHPDRSDRRYREPDRGTLVL</sequence>
<protein>
    <recommendedName>
        <fullName evidence="4">YqaJ domain-containing protein</fullName>
    </recommendedName>
</protein>
<dbReference type="AlphaFoldDB" id="A0A6G0YIW3"/>
<evidence type="ECO:0000313" key="3">
    <source>
        <dbReference type="Proteomes" id="UP000478052"/>
    </source>
</evidence>
<reference evidence="2 3" key="1">
    <citation type="submission" date="2019-08" db="EMBL/GenBank/DDBJ databases">
        <title>Whole genome of Aphis craccivora.</title>
        <authorList>
            <person name="Voronova N.V."/>
            <person name="Shulinski R.S."/>
            <person name="Bandarenka Y.V."/>
            <person name="Zhorov D.G."/>
            <person name="Warner D."/>
        </authorList>
    </citation>
    <scope>NUCLEOTIDE SEQUENCE [LARGE SCALE GENOMIC DNA]</scope>
    <source>
        <strain evidence="2">180601</strain>
        <tissue evidence="2">Whole Body</tissue>
    </source>
</reference>
<keyword evidence="3" id="KW-1185">Reference proteome</keyword>
<gene>
    <name evidence="2" type="ORF">FWK35_00007060</name>
</gene>
<dbReference type="Proteomes" id="UP000478052">
    <property type="component" value="Unassembled WGS sequence"/>
</dbReference>
<comment type="caution">
    <text evidence="2">The sequence shown here is derived from an EMBL/GenBank/DDBJ whole genome shotgun (WGS) entry which is preliminary data.</text>
</comment>
<feature type="region of interest" description="Disordered" evidence="1">
    <location>
        <begin position="41"/>
        <end position="71"/>
    </location>
</feature>
<evidence type="ECO:0008006" key="4">
    <source>
        <dbReference type="Google" id="ProtNLM"/>
    </source>
</evidence>
<proteinExistence type="predicted"/>
<evidence type="ECO:0000256" key="1">
    <source>
        <dbReference type="SAM" id="MobiDB-lite"/>
    </source>
</evidence>
<accession>A0A6G0YIW3</accession>
<name>A0A6G0YIW3_APHCR</name>
<dbReference type="EMBL" id="VUJU01003821">
    <property type="protein sequence ID" value="KAF0756585.1"/>
    <property type="molecule type" value="Genomic_DNA"/>
</dbReference>
<evidence type="ECO:0000313" key="2">
    <source>
        <dbReference type="EMBL" id="KAF0756585.1"/>
    </source>
</evidence>